<evidence type="ECO:0000256" key="1">
    <source>
        <dbReference type="SAM" id="SignalP"/>
    </source>
</evidence>
<feature type="signal peptide" evidence="1">
    <location>
        <begin position="1"/>
        <end position="21"/>
    </location>
</feature>
<feature type="chain" id="PRO_5023082256" description="Secreted protein" evidence="1">
    <location>
        <begin position="22"/>
        <end position="81"/>
    </location>
</feature>
<name>A0A5B7FTQ2_PORTR</name>
<organism evidence="2 3">
    <name type="scientific">Portunus trituberculatus</name>
    <name type="common">Swimming crab</name>
    <name type="synonym">Neptunus trituberculatus</name>
    <dbReference type="NCBI Taxonomy" id="210409"/>
    <lineage>
        <taxon>Eukaryota</taxon>
        <taxon>Metazoa</taxon>
        <taxon>Ecdysozoa</taxon>
        <taxon>Arthropoda</taxon>
        <taxon>Crustacea</taxon>
        <taxon>Multicrustacea</taxon>
        <taxon>Malacostraca</taxon>
        <taxon>Eumalacostraca</taxon>
        <taxon>Eucarida</taxon>
        <taxon>Decapoda</taxon>
        <taxon>Pleocyemata</taxon>
        <taxon>Brachyura</taxon>
        <taxon>Eubrachyura</taxon>
        <taxon>Portunoidea</taxon>
        <taxon>Portunidae</taxon>
        <taxon>Portuninae</taxon>
        <taxon>Portunus</taxon>
    </lineage>
</organism>
<accession>A0A5B7FTQ2</accession>
<comment type="caution">
    <text evidence="2">The sequence shown here is derived from an EMBL/GenBank/DDBJ whole genome shotgun (WGS) entry which is preliminary data.</text>
</comment>
<dbReference type="AlphaFoldDB" id="A0A5B7FTQ2"/>
<protein>
    <recommendedName>
        <fullName evidence="4">Secreted protein</fullName>
    </recommendedName>
</protein>
<evidence type="ECO:0008006" key="4">
    <source>
        <dbReference type="Google" id="ProtNLM"/>
    </source>
</evidence>
<keyword evidence="3" id="KW-1185">Reference proteome</keyword>
<evidence type="ECO:0000313" key="3">
    <source>
        <dbReference type="Proteomes" id="UP000324222"/>
    </source>
</evidence>
<keyword evidence="1" id="KW-0732">Signal</keyword>
<dbReference type="Proteomes" id="UP000324222">
    <property type="component" value="Unassembled WGS sequence"/>
</dbReference>
<dbReference type="EMBL" id="VSRR010008445">
    <property type="protein sequence ID" value="MPC48747.1"/>
    <property type="molecule type" value="Genomic_DNA"/>
</dbReference>
<gene>
    <name evidence="2" type="ORF">E2C01_042530</name>
</gene>
<sequence>MYNYVIRECLLNLTFVFPALSLSSCLESGPVMLPPPGNCAQVLLRSCELLWSEFESQVTSEVMSNPSSQIVAVDKLGADML</sequence>
<proteinExistence type="predicted"/>
<evidence type="ECO:0000313" key="2">
    <source>
        <dbReference type="EMBL" id="MPC48747.1"/>
    </source>
</evidence>
<reference evidence="2 3" key="1">
    <citation type="submission" date="2019-05" db="EMBL/GenBank/DDBJ databases">
        <title>Another draft genome of Portunus trituberculatus and its Hox gene families provides insights of decapod evolution.</title>
        <authorList>
            <person name="Jeong J.-H."/>
            <person name="Song I."/>
            <person name="Kim S."/>
            <person name="Choi T."/>
            <person name="Kim D."/>
            <person name="Ryu S."/>
            <person name="Kim W."/>
        </authorList>
    </citation>
    <scope>NUCLEOTIDE SEQUENCE [LARGE SCALE GENOMIC DNA]</scope>
    <source>
        <tissue evidence="2">Muscle</tissue>
    </source>
</reference>
<dbReference type="PROSITE" id="PS51257">
    <property type="entry name" value="PROKAR_LIPOPROTEIN"/>
    <property type="match status" value="1"/>
</dbReference>